<sequence>MKTSKSTKCVKNKLNVTNTMEPPCLTPVKARTSRSNLQVDEDVHFVVDGSEFSVSSSTPSESSVDISYIANSKKIPILYPSLPSVAIKGDISAKDAGNSLLSKNSVVPSENKYLSRKRKKKFESTDSKKSFKRNSSVKPENTPRNSTASYTKQSKSKSLEPTLINCDEDSSDSEIEILEVRLSSANEKSANVSIRKLSSTQRCLNGKKNNKCFESMAKKELLINEAEIAPFVPPPNPKILSSPCNRTSSMGWPSSSSTVSVTGYSPGSFTSILKPRVNSNPIAESSDKILMPEIEATKEKPKGKRELKGLYENLNEISWAHETSFKNLLRRPDYIRHSERSTGRIAGTGKNLRTLKSAAQIKNAKRVKQKSALNILARKKSKMAMLNQRQKGQQTRGNGKINKKTSIGNKKKIAVKSESLPVAQQFIDDEVNVRYKLAPHLMSKPTELARGKINEPVTKMSNGPKVKSDPTKAKSNSSKIKLDKSKVKSDVVKQKNYIPSIKNGNSPPNSGLRKPVMLNSKNSSSSKSKIKPFSRSSFDELSEDFKRYQNLLNSNPEHIRAAKKAPNLRVNLQPLELTKMWDSGLNNEFRRIILQEACEQVRDQRDLGSIMSMQHCMFESFMNSQYEASNGGPSNGRSKKKKPEEEALRSSVRQSEGANRYKEIVVKKHKHYFQVILVPNSAKQNSLTIDAIKELKDAFVIAKKDPNCKAVLLSSAGSYFCSGIDLAPLIGPNRKQAGDELSFQIQDLVLTLAFFTKPLIAAVNGTTNGFGISLLTFCDIVMASDKATFYLPAVKLGYVPEGGVTFTLPKLMGTTVASNMILSGRRITAAEACKCGLVTEVIWPTDLMNIVIPRVEDLIKQSLSAMEASKTMVRCHTWDRLKPHMEREKAMLCYQWLKPECQERIKKWLSGGMHDD</sequence>
<dbReference type="Gene3D" id="1.10.12.10">
    <property type="entry name" value="Lyase 2-enoyl-coa Hydratase, Chain A, domain 2"/>
    <property type="match status" value="1"/>
</dbReference>
<name>A0AAV4PGQ0_9ARAC</name>
<feature type="region of interest" description="Disordered" evidence="1">
    <location>
        <begin position="107"/>
        <end position="167"/>
    </location>
</feature>
<dbReference type="PANTHER" id="PTHR43684">
    <property type="match status" value="1"/>
</dbReference>
<dbReference type="InterPro" id="IPR029045">
    <property type="entry name" value="ClpP/crotonase-like_dom_sf"/>
</dbReference>
<protein>
    <submittedName>
        <fullName evidence="2">Chromodomain Y-like protein</fullName>
    </submittedName>
</protein>
<dbReference type="SUPFAM" id="SSF52096">
    <property type="entry name" value="ClpP/crotonase"/>
    <property type="match status" value="1"/>
</dbReference>
<feature type="compositionally biased region" description="Polar residues" evidence="1">
    <location>
        <begin position="627"/>
        <end position="636"/>
    </location>
</feature>
<feature type="region of interest" description="Disordered" evidence="1">
    <location>
        <begin position="451"/>
        <end position="532"/>
    </location>
</feature>
<dbReference type="CDD" id="cd06558">
    <property type="entry name" value="crotonase-like"/>
    <property type="match status" value="1"/>
</dbReference>
<feature type="compositionally biased region" description="Basic and acidic residues" evidence="1">
    <location>
        <begin position="480"/>
        <end position="493"/>
    </location>
</feature>
<feature type="compositionally biased region" description="Low complexity" evidence="1">
    <location>
        <begin position="520"/>
        <end position="532"/>
    </location>
</feature>
<proteinExistence type="predicted"/>
<dbReference type="InterPro" id="IPR014748">
    <property type="entry name" value="Enoyl-CoA_hydra_C"/>
</dbReference>
<evidence type="ECO:0000256" key="1">
    <source>
        <dbReference type="SAM" id="MobiDB-lite"/>
    </source>
</evidence>
<dbReference type="AlphaFoldDB" id="A0AAV4PGQ0"/>
<evidence type="ECO:0000313" key="2">
    <source>
        <dbReference type="EMBL" id="GIX95099.1"/>
    </source>
</evidence>
<keyword evidence="3" id="KW-1185">Reference proteome</keyword>
<dbReference type="EMBL" id="BPLQ01002703">
    <property type="protein sequence ID" value="GIX95099.1"/>
    <property type="molecule type" value="Genomic_DNA"/>
</dbReference>
<reference evidence="2 3" key="1">
    <citation type="submission" date="2021-06" db="EMBL/GenBank/DDBJ databases">
        <title>Caerostris darwini draft genome.</title>
        <authorList>
            <person name="Kono N."/>
            <person name="Arakawa K."/>
        </authorList>
    </citation>
    <scope>NUCLEOTIDE SEQUENCE [LARGE SCALE GENOMIC DNA]</scope>
</reference>
<organism evidence="2 3">
    <name type="scientific">Caerostris darwini</name>
    <dbReference type="NCBI Taxonomy" id="1538125"/>
    <lineage>
        <taxon>Eukaryota</taxon>
        <taxon>Metazoa</taxon>
        <taxon>Ecdysozoa</taxon>
        <taxon>Arthropoda</taxon>
        <taxon>Chelicerata</taxon>
        <taxon>Arachnida</taxon>
        <taxon>Araneae</taxon>
        <taxon>Araneomorphae</taxon>
        <taxon>Entelegynae</taxon>
        <taxon>Araneoidea</taxon>
        <taxon>Araneidae</taxon>
        <taxon>Caerostris</taxon>
    </lineage>
</organism>
<dbReference type="InterPro" id="IPR051053">
    <property type="entry name" value="ECH/Chromodomain_protein"/>
</dbReference>
<dbReference type="Pfam" id="PF00378">
    <property type="entry name" value="ECH_1"/>
    <property type="match status" value="1"/>
</dbReference>
<dbReference type="Gene3D" id="3.90.226.10">
    <property type="entry name" value="2-enoyl-CoA Hydratase, Chain A, domain 1"/>
    <property type="match status" value="1"/>
</dbReference>
<dbReference type="Proteomes" id="UP001054837">
    <property type="component" value="Unassembled WGS sequence"/>
</dbReference>
<feature type="region of interest" description="Disordered" evidence="1">
    <location>
        <begin position="627"/>
        <end position="654"/>
    </location>
</feature>
<feature type="compositionally biased region" description="Polar residues" evidence="1">
    <location>
        <begin position="133"/>
        <end position="153"/>
    </location>
</feature>
<evidence type="ECO:0000313" key="3">
    <source>
        <dbReference type="Proteomes" id="UP001054837"/>
    </source>
</evidence>
<gene>
    <name evidence="2" type="primary">CDYL</name>
    <name evidence="2" type="ORF">CDAR_178511</name>
</gene>
<accession>A0AAV4PGQ0</accession>
<comment type="caution">
    <text evidence="2">The sequence shown here is derived from an EMBL/GenBank/DDBJ whole genome shotgun (WGS) entry which is preliminary data.</text>
</comment>
<dbReference type="PANTHER" id="PTHR43684:SF11">
    <property type="entry name" value="CHROMO DOMAIN-CONTAINING PROTEIN"/>
    <property type="match status" value="1"/>
</dbReference>
<dbReference type="InterPro" id="IPR001753">
    <property type="entry name" value="Enoyl-CoA_hydra/iso"/>
</dbReference>